<evidence type="ECO:0000313" key="3">
    <source>
        <dbReference type="Proteomes" id="UP000503349"/>
    </source>
</evidence>
<gene>
    <name evidence="2" type="ORF">EXN66_Car016118</name>
</gene>
<dbReference type="AlphaFoldDB" id="A0A6G1QCQ0"/>
<feature type="compositionally biased region" description="Acidic residues" evidence="1">
    <location>
        <begin position="1"/>
        <end position="14"/>
    </location>
</feature>
<protein>
    <submittedName>
        <fullName evidence="2">Uncharacterized protein</fullName>
    </submittedName>
</protein>
<dbReference type="Proteomes" id="UP000503349">
    <property type="component" value="Chromosome 15"/>
</dbReference>
<proteinExistence type="predicted"/>
<keyword evidence="3" id="KW-1185">Reference proteome</keyword>
<feature type="region of interest" description="Disordered" evidence="1">
    <location>
        <begin position="289"/>
        <end position="322"/>
    </location>
</feature>
<feature type="region of interest" description="Disordered" evidence="1">
    <location>
        <begin position="335"/>
        <end position="362"/>
    </location>
</feature>
<feature type="compositionally biased region" description="Basic and acidic residues" evidence="1">
    <location>
        <begin position="47"/>
        <end position="61"/>
    </location>
</feature>
<reference evidence="3" key="2">
    <citation type="submission" date="2019-02" db="EMBL/GenBank/DDBJ databases">
        <title>Opniocepnalus argus Var Kimnra genome.</title>
        <authorList>
            <person name="Zhou C."/>
            <person name="Xiao S."/>
        </authorList>
    </citation>
    <scope>NUCLEOTIDE SEQUENCE [LARGE SCALE GENOMIC DNA]</scope>
</reference>
<organism evidence="2 3">
    <name type="scientific">Channa argus</name>
    <name type="common">Northern snakehead</name>
    <name type="synonym">Ophicephalus argus</name>
    <dbReference type="NCBI Taxonomy" id="215402"/>
    <lineage>
        <taxon>Eukaryota</taxon>
        <taxon>Metazoa</taxon>
        <taxon>Chordata</taxon>
        <taxon>Craniata</taxon>
        <taxon>Vertebrata</taxon>
        <taxon>Euteleostomi</taxon>
        <taxon>Actinopterygii</taxon>
        <taxon>Neopterygii</taxon>
        <taxon>Teleostei</taxon>
        <taxon>Neoteleostei</taxon>
        <taxon>Acanthomorphata</taxon>
        <taxon>Anabantaria</taxon>
        <taxon>Anabantiformes</taxon>
        <taxon>Channoidei</taxon>
        <taxon>Channidae</taxon>
        <taxon>Channa</taxon>
    </lineage>
</organism>
<sequence>MKSSEETEEDDVKDDDWQPGSVELVLETEGESVEAENGAEVVDSGVDESKEERDKMEKGGMEDGEDVADNDNLSNVFEEKESRLKKSTSERSALRKKAKVIIERLPEHSVFQAQNGRRSNCMKNPLEDYWCQPVNEREQTDEGREEHSGLEIDEPPITAAQDVPPRDGANGEEFIQSGKGKDGQREIQRETENSPRCPPAKATSASRVVNRIEAAQSLGGHEAAHSSFTLLLLTETQTGSRGDMIDDWAKREDGRHTDVARSETNQPCTSGNIWDVTSRTITTQTDIKAEILQTKSPSTNPAELGDESRGHTDASTSDSGQLREMRLQTRLPQTIQAKGSSHSLEMVEGPSYSPPTSTDLDTMGLDHLKREKIKRQLKVLKLQEEYYTLKIKNLKKLNGVVGDP</sequence>
<feature type="region of interest" description="Disordered" evidence="1">
    <location>
        <begin position="132"/>
        <end position="205"/>
    </location>
</feature>
<evidence type="ECO:0000313" key="2">
    <source>
        <dbReference type="EMBL" id="KAF3700431.1"/>
    </source>
</evidence>
<dbReference type="EMBL" id="CM015726">
    <property type="protein sequence ID" value="KAF3700431.1"/>
    <property type="molecule type" value="Genomic_DNA"/>
</dbReference>
<feature type="region of interest" description="Disordered" evidence="1">
    <location>
        <begin position="1"/>
        <end position="96"/>
    </location>
</feature>
<feature type="compositionally biased region" description="Basic and acidic residues" evidence="1">
    <location>
        <begin position="135"/>
        <end position="150"/>
    </location>
</feature>
<reference evidence="2 3" key="1">
    <citation type="submission" date="2019-02" db="EMBL/GenBank/DDBJ databases">
        <title>Opniocepnalus argus genome.</title>
        <authorList>
            <person name="Zhou C."/>
            <person name="Xiao S."/>
        </authorList>
    </citation>
    <scope>NUCLEOTIDE SEQUENCE [LARGE SCALE GENOMIC DNA]</scope>
    <source>
        <strain evidence="2">OARG1902GOOAL</strain>
        <tissue evidence="2">Muscle</tissue>
    </source>
</reference>
<name>A0A6G1QCQ0_CHAAH</name>
<evidence type="ECO:0000256" key="1">
    <source>
        <dbReference type="SAM" id="MobiDB-lite"/>
    </source>
</evidence>
<feature type="compositionally biased region" description="Basic and acidic residues" evidence="1">
    <location>
        <begin position="179"/>
        <end position="193"/>
    </location>
</feature>
<accession>A0A6G1QCQ0</accession>
<feature type="compositionally biased region" description="Basic and acidic residues" evidence="1">
    <location>
        <begin position="77"/>
        <end position="93"/>
    </location>
</feature>